<feature type="compositionally biased region" description="Polar residues" evidence="1">
    <location>
        <begin position="59"/>
        <end position="76"/>
    </location>
</feature>
<name>A0A0C9XBR4_9AGAR</name>
<gene>
    <name evidence="2" type="ORF">K443DRAFT_109152</name>
</gene>
<reference evidence="3" key="2">
    <citation type="submission" date="2015-01" db="EMBL/GenBank/DDBJ databases">
        <title>Evolutionary Origins and Diversification of the Mycorrhizal Mutualists.</title>
        <authorList>
            <consortium name="DOE Joint Genome Institute"/>
            <consortium name="Mycorrhizal Genomics Consortium"/>
            <person name="Kohler A."/>
            <person name="Kuo A."/>
            <person name="Nagy L.G."/>
            <person name="Floudas D."/>
            <person name="Copeland A."/>
            <person name="Barry K.W."/>
            <person name="Cichocki N."/>
            <person name="Veneault-Fourrey C."/>
            <person name="LaButti K."/>
            <person name="Lindquist E.A."/>
            <person name="Lipzen A."/>
            <person name="Lundell T."/>
            <person name="Morin E."/>
            <person name="Murat C."/>
            <person name="Riley R."/>
            <person name="Ohm R."/>
            <person name="Sun H."/>
            <person name="Tunlid A."/>
            <person name="Henrissat B."/>
            <person name="Grigoriev I.V."/>
            <person name="Hibbett D.S."/>
            <person name="Martin F."/>
        </authorList>
    </citation>
    <scope>NUCLEOTIDE SEQUENCE [LARGE SCALE GENOMIC DNA]</scope>
    <source>
        <strain evidence="3">LaAM-08-1</strain>
    </source>
</reference>
<feature type="region of interest" description="Disordered" evidence="1">
    <location>
        <begin position="48"/>
        <end position="76"/>
    </location>
</feature>
<keyword evidence="3" id="KW-1185">Reference proteome</keyword>
<evidence type="ECO:0000313" key="2">
    <source>
        <dbReference type="EMBL" id="KIJ95206.1"/>
    </source>
</evidence>
<organism evidence="2 3">
    <name type="scientific">Laccaria amethystina LaAM-08-1</name>
    <dbReference type="NCBI Taxonomy" id="1095629"/>
    <lineage>
        <taxon>Eukaryota</taxon>
        <taxon>Fungi</taxon>
        <taxon>Dikarya</taxon>
        <taxon>Basidiomycota</taxon>
        <taxon>Agaricomycotina</taxon>
        <taxon>Agaricomycetes</taxon>
        <taxon>Agaricomycetidae</taxon>
        <taxon>Agaricales</taxon>
        <taxon>Agaricineae</taxon>
        <taxon>Hydnangiaceae</taxon>
        <taxon>Laccaria</taxon>
    </lineage>
</organism>
<reference evidence="2 3" key="1">
    <citation type="submission" date="2014-04" db="EMBL/GenBank/DDBJ databases">
        <authorList>
            <consortium name="DOE Joint Genome Institute"/>
            <person name="Kuo A."/>
            <person name="Kohler A."/>
            <person name="Nagy L.G."/>
            <person name="Floudas D."/>
            <person name="Copeland A."/>
            <person name="Barry K.W."/>
            <person name="Cichocki N."/>
            <person name="Veneault-Fourrey C."/>
            <person name="LaButti K."/>
            <person name="Lindquist E.A."/>
            <person name="Lipzen A."/>
            <person name="Lundell T."/>
            <person name="Morin E."/>
            <person name="Murat C."/>
            <person name="Sun H."/>
            <person name="Tunlid A."/>
            <person name="Henrissat B."/>
            <person name="Grigoriev I.V."/>
            <person name="Hibbett D.S."/>
            <person name="Martin F."/>
            <person name="Nordberg H.P."/>
            <person name="Cantor M.N."/>
            <person name="Hua S.X."/>
        </authorList>
    </citation>
    <scope>NUCLEOTIDE SEQUENCE [LARGE SCALE GENOMIC DNA]</scope>
    <source>
        <strain evidence="2 3">LaAM-08-1</strain>
    </source>
</reference>
<dbReference type="HOGENOM" id="CLU_2661221_0_0_1"/>
<dbReference type="AlphaFoldDB" id="A0A0C9XBR4"/>
<protein>
    <submittedName>
        <fullName evidence="2">Uncharacterized protein</fullName>
    </submittedName>
</protein>
<evidence type="ECO:0000313" key="3">
    <source>
        <dbReference type="Proteomes" id="UP000054477"/>
    </source>
</evidence>
<proteinExistence type="predicted"/>
<evidence type="ECO:0000256" key="1">
    <source>
        <dbReference type="SAM" id="MobiDB-lite"/>
    </source>
</evidence>
<accession>A0A0C9XBR4</accession>
<dbReference type="Proteomes" id="UP000054477">
    <property type="component" value="Unassembled WGS sequence"/>
</dbReference>
<feature type="non-terminal residue" evidence="2">
    <location>
        <position position="1"/>
    </location>
</feature>
<dbReference type="EMBL" id="KN838764">
    <property type="protein sequence ID" value="KIJ95206.1"/>
    <property type="molecule type" value="Genomic_DNA"/>
</dbReference>
<sequence length="76" mass="8617">RRSTRYYVRTTQLPPTLVIVQPIIISCPPLTLDAAYILHRFTVDVEGLSPSHDGHPRGSVNQNRLTPLYSEITNYP</sequence>